<evidence type="ECO:0000313" key="4">
    <source>
        <dbReference type="WBParaSite" id="HCON_00023270-00001"/>
    </source>
</evidence>
<organism evidence="3 4">
    <name type="scientific">Haemonchus contortus</name>
    <name type="common">Barber pole worm</name>
    <dbReference type="NCBI Taxonomy" id="6289"/>
    <lineage>
        <taxon>Eukaryota</taxon>
        <taxon>Metazoa</taxon>
        <taxon>Ecdysozoa</taxon>
        <taxon>Nematoda</taxon>
        <taxon>Chromadorea</taxon>
        <taxon>Rhabditida</taxon>
        <taxon>Rhabditina</taxon>
        <taxon>Rhabditomorpha</taxon>
        <taxon>Strongyloidea</taxon>
        <taxon>Trichostrongylidae</taxon>
        <taxon>Haemonchus</taxon>
    </lineage>
</organism>
<accession>A0A7I4XX52</accession>
<feature type="coiled-coil region" evidence="1">
    <location>
        <begin position="631"/>
        <end position="679"/>
    </location>
</feature>
<dbReference type="OrthoDB" id="5864070at2759"/>
<dbReference type="Proteomes" id="UP000025227">
    <property type="component" value="Unplaced"/>
</dbReference>
<feature type="coiled-coil region" evidence="1">
    <location>
        <begin position="974"/>
        <end position="1001"/>
    </location>
</feature>
<name>A0A7I4XX52_HAECO</name>
<reference evidence="4" key="1">
    <citation type="submission" date="2020-12" db="UniProtKB">
        <authorList>
            <consortium name="WormBaseParasite"/>
        </authorList>
    </citation>
    <scope>IDENTIFICATION</scope>
    <source>
        <strain evidence="4">MHco3</strain>
    </source>
</reference>
<feature type="coiled-coil region" evidence="1">
    <location>
        <begin position="1137"/>
        <end position="1167"/>
    </location>
</feature>
<evidence type="ECO:0000313" key="3">
    <source>
        <dbReference type="Proteomes" id="UP000025227"/>
    </source>
</evidence>
<feature type="coiled-coil region" evidence="1">
    <location>
        <begin position="760"/>
        <end position="846"/>
    </location>
</feature>
<feature type="coiled-coil region" evidence="1">
    <location>
        <begin position="1217"/>
        <end position="1258"/>
    </location>
</feature>
<proteinExistence type="predicted"/>
<feature type="region of interest" description="Disordered" evidence="2">
    <location>
        <begin position="1018"/>
        <end position="1058"/>
    </location>
</feature>
<dbReference type="OMA" id="EAMSEVP"/>
<feature type="compositionally biased region" description="Basic residues" evidence="2">
    <location>
        <begin position="504"/>
        <end position="516"/>
    </location>
</feature>
<keyword evidence="1" id="KW-0175">Coiled coil</keyword>
<feature type="compositionally biased region" description="Basic and acidic residues" evidence="2">
    <location>
        <begin position="1191"/>
        <end position="1202"/>
    </location>
</feature>
<feature type="coiled-coil region" evidence="1">
    <location>
        <begin position="891"/>
        <end position="928"/>
    </location>
</feature>
<feature type="coiled-coil region" evidence="1">
    <location>
        <begin position="60"/>
        <end position="419"/>
    </location>
</feature>
<feature type="region of interest" description="Disordered" evidence="2">
    <location>
        <begin position="1191"/>
        <end position="1217"/>
    </location>
</feature>
<feature type="coiled-coil region" evidence="1">
    <location>
        <begin position="1077"/>
        <end position="1104"/>
    </location>
</feature>
<feature type="region of interest" description="Disordered" evidence="2">
    <location>
        <begin position="469"/>
        <end position="527"/>
    </location>
</feature>
<evidence type="ECO:0000256" key="1">
    <source>
        <dbReference type="SAM" id="Coils"/>
    </source>
</evidence>
<sequence length="1613" mass="187438">MTQLINYQALNDFLDNQTDDSSSVHLWYERLSEYDLDGTESPQEMETLFQAMKFLMSFSFTSAEELREVAEREAAQMAEKEEAWEEQKMALKEELDTLRERITVSADAGDSSEAFRAQIDSLREENRELEKANRDRDREMADLRDRFESLVSKSDVLTRERDALEQHRNQMEDTIRELQRRISAKSEETTNEWESRKLRQRNEQAVTLTRQMQAIVLQNDELREEVTRVGDALEEATRVINESASRYAELTALHEATQRDLRNVTEENEIMRQKLEVSSSMLMAVETEAMDTEQTTAAKMRELMEDNRELRDELYATRRELEKLREIAESINYDEKEAELEKLRTELIEATKTARSLYGEMTSKTASADPTVSFQLRIMQLETHLEQANEKVASQKKAIEELEETLVSKDEVNSQLSAELERIMQMKFGDAREEVKRLMTQISFRDTQISQLTNLCTMLQIELANYEEQPPKPLGQTAEPRKEQEIQTVNGSQPDVVPQQRESQKKKPRKTSKSRPKTGVATEAEGTSVRRRVLSEDVWEQQAMLIASLYSELMFILEEQEVKQKQMSEMETVLANGRRAMDDAKSQLKAAYEEIYRLKKVNDSTHEPDKDEETPELLELGRFASTIRSGGSDLERRVEEMTRKLINEQIERIRLSRSNTALRRRSARAEQLMRRARDRMVVVETQAGKRCAQLQYQLDTALIDLAECQGQLVRSVPIEKYEKLALRYKKECVAEVLGSELDEVWKENVVTIAAPTDAKMDELEAKNSYLKKIVEVLSEQNDFWSKETEILQNENEELKRFVEDMENESDLKNILASIEQRLLETIREQQEGRRDHEREFRKAREAEESLAKGRREWTAERTRLVYAIKTLQTALSTAQMNSLNALSLPQIEKLKAKIREVRENELEVDETKSKVESIQNELEQQLIVQKSIRKAREGIAEDSGDVAKLERRLQAVYGSLELQTIASDRMKNTLNLRDRQLSELRDELDDMRKENEQLLTAIASSSFFAKVAVEQKKVDEPAEPVSTREPTRSPTFEEPFSSRDGSEASSTDSDGVEVKTILQDNSKDFEKQLVKMKEAAEICIQNYKNQLLQKEEALRIFRELAEKKLAASSRPIVEKEIIREEVRVKDEETEERLRQSFGEVARLKEELEELERANRELYRKQRRSVITTLNTVECQTDVQTEDAVVPAEKEMSVERNESSRNSPGIDAFEPSKEKKWEAERARYKNDIKQLQGKLRRLAANNKELLVTCEKIREDALAEMEAKAAARMKEPDEQAMLKIRFDLEKIRKENKTLRKTVDEQKSALEDLKKRAGDLQKSSEVEISKWNERKKLEENLNSVKKKLSSALEREKELEDRVGTRDRVIAELRRDEELRLKELDRCQRRIAQIQSEKEKMVIENTERVALKSSLKERVEEFEKKVEEVSVLSMRLHSLQDQYSKLAREYERTQAELEHRERAAQRVQLHSKAVQVKVTNKAVTWASTQIPEVMDRSDTQTQKIDKAVEVRGTIRDEQSAEMKLIVAMDDTLVFQLRETKKNMEKMGLRLLEMDEKLADCERDRDRLLDANKRLVEEIGQHHVPGAVAALCEKLEAKNREIILLKTQIRSLEASCIR</sequence>
<dbReference type="WBParaSite" id="HCON_00023270-00001">
    <property type="protein sequence ID" value="HCON_00023270-00001"/>
    <property type="gene ID" value="HCON_00023270"/>
</dbReference>
<evidence type="ECO:0000256" key="2">
    <source>
        <dbReference type="SAM" id="MobiDB-lite"/>
    </source>
</evidence>
<keyword evidence="3" id="KW-1185">Reference proteome</keyword>
<feature type="coiled-coil region" evidence="1">
    <location>
        <begin position="574"/>
        <end position="601"/>
    </location>
</feature>
<feature type="coiled-coil region" evidence="1">
    <location>
        <begin position="1286"/>
        <end position="1463"/>
    </location>
</feature>
<protein>
    <submittedName>
        <fullName evidence="4">Nucleoprotein TPR</fullName>
    </submittedName>
</protein>
<feature type="coiled-coil region" evidence="1">
    <location>
        <begin position="1546"/>
        <end position="1610"/>
    </location>
</feature>